<dbReference type="PANTHER" id="PTHR23155:SF906">
    <property type="entry name" value="OS08G0205100 PROTEIN"/>
    <property type="match status" value="1"/>
</dbReference>
<dbReference type="InterPro" id="IPR058922">
    <property type="entry name" value="WHD_DRP"/>
</dbReference>
<dbReference type="InterPro" id="IPR032675">
    <property type="entry name" value="LRR_dom_sf"/>
</dbReference>
<keyword evidence="3" id="KW-0677">Repeat</keyword>
<evidence type="ECO:0000256" key="2">
    <source>
        <dbReference type="ARBA" id="ARBA00022614"/>
    </source>
</evidence>
<dbReference type="Gene3D" id="3.40.50.300">
    <property type="entry name" value="P-loop containing nucleotide triphosphate hydrolases"/>
    <property type="match status" value="1"/>
</dbReference>
<feature type="domain" description="Disease resistance R13L4/SHOC-2-like LRR" evidence="12">
    <location>
        <begin position="714"/>
        <end position="1074"/>
    </location>
</feature>
<evidence type="ECO:0000259" key="11">
    <source>
        <dbReference type="Pfam" id="PF23559"/>
    </source>
</evidence>
<dbReference type="Pfam" id="PF23559">
    <property type="entry name" value="WHD_DRP"/>
    <property type="match status" value="1"/>
</dbReference>
<evidence type="ECO:0000256" key="5">
    <source>
        <dbReference type="ARBA" id="ARBA00022821"/>
    </source>
</evidence>
<proteinExistence type="inferred from homology"/>
<feature type="compositionally biased region" description="Basic residues" evidence="7">
    <location>
        <begin position="35"/>
        <end position="55"/>
    </location>
</feature>
<feature type="domain" description="NB-ARC" evidence="9">
    <location>
        <begin position="333"/>
        <end position="498"/>
    </location>
</feature>
<keyword evidence="8" id="KW-0812">Transmembrane</keyword>
<dbReference type="Proteomes" id="UP000007752">
    <property type="component" value="Chromosome 8"/>
</dbReference>
<organism evidence="13">
    <name type="scientific">Oryza sativa subsp. japonica</name>
    <name type="common">Rice</name>
    <dbReference type="NCBI Taxonomy" id="39947"/>
    <lineage>
        <taxon>Eukaryota</taxon>
        <taxon>Viridiplantae</taxon>
        <taxon>Streptophyta</taxon>
        <taxon>Embryophyta</taxon>
        <taxon>Tracheophyta</taxon>
        <taxon>Spermatophyta</taxon>
        <taxon>Magnoliopsida</taxon>
        <taxon>Liliopsida</taxon>
        <taxon>Poales</taxon>
        <taxon>Poaceae</taxon>
        <taxon>BOP clade</taxon>
        <taxon>Oryzoideae</taxon>
        <taxon>Oryzeae</taxon>
        <taxon>Oryzinae</taxon>
        <taxon>Oryza</taxon>
        <taxon>Oryza sativa</taxon>
    </lineage>
</organism>
<feature type="compositionally biased region" description="Basic and acidic residues" evidence="7">
    <location>
        <begin position="1"/>
        <end position="11"/>
    </location>
</feature>
<keyword evidence="2" id="KW-0433">Leucine-rich repeat</keyword>
<dbReference type="EMBL" id="CM000145">
    <property type="protein sequence ID" value="EEE68217.1"/>
    <property type="molecule type" value="Genomic_DNA"/>
</dbReference>
<evidence type="ECO:0000256" key="8">
    <source>
        <dbReference type="SAM" id="Phobius"/>
    </source>
</evidence>
<dbReference type="SUPFAM" id="SSF52540">
    <property type="entry name" value="P-loop containing nucleoside triphosphate hydrolases"/>
    <property type="match status" value="1"/>
</dbReference>
<dbReference type="InterPro" id="IPR042197">
    <property type="entry name" value="Apaf_helical"/>
</dbReference>
<sequence>MAIGRRQERRATPRPRRRTFLQLVSAGSSTAATRARARGVSHRDVKPKRSRRPGRLHASFEENVRRPPPSPSHSPRAAFSDLDLIVVYPAPAAGLGLHHVYSPLKTYSAKSGTVSREVKSTEDGFCFENAGLLCCWLLGFNLIWCFLVEFKESRGKYLGGAMAETAVSASKGVIGALFEKLTKLVEDKCTNLVGMSKNIVFLKDELPTMSALLEKLEDADELDPVVKAWRNQVREMAYDIEDCIDDFVHHVGGGDVEAGFIDKVSHFLRTLRARLETAEHIKDLKIQLIEINERHKRYKFDLDDTPSSSFVAIDPRLPALYSEAANLVGIEGPREQVIKWLTDADQQIMVLPIVGFGGLGKTTLAKEVYQKIGQQFNTTEFVSVSQRPDVTRFLKGIQSKLPIRLSSEYCEVKDIIDNIRAYLQHRRYLFVVDDLWDAPTWNIIRSVFPENGMGCRIIVTTRSEDVARWVCCNHRRFIYRMEPLSDENSRWLFFNRIFGSEDGCPSQFREISAQILKKCSGLPLAIITIASLLANQPAPHKKEYWESIRNSIGTWGSGTNPTLEGMRQILHLSYKDLPRHLRTCFLYLGIYPEDFTIKKDDLIRQWLAEGFVHHFHGGSSEEVAKSYFNELINRSLIQPEETKYGEVVSCRVHDMMLDLILSRCAEDNFICVAYNLEELSGKHEFKVRRLLVDSRVGDSGDTKISGTPAPRLLQLRSLQLFGVSVSLSLLPLSKYIRVLILHLGKTGTGGNERVDVTAIGQLFQLRYLKIVSLHHALVLELPTEIRGLQYLSTLEIDCTNENSLPSDIVHLSRLSHLIVPSGIGLPDGKIGSMKSLCTLQKIEILDIKSAIGLGELTNLKDLELYSKQALSEREIDALVTSLGKLHKLISLRMSKFAECIWYDEDNRLGSLSNPPLNIERLHLGGWRLRRVPRWINGHLQNLCFLVLDVTEMSTDEVRLLGELPSLSELCLSVKRLAPCSASLVFGAGFPALECLEFFCGGDISHLCFEAGVMPNLRKIILFYIDIEWSGTAPVGIEHLLNKQLRYIQLHPVTDTAVDAERISLAFTEAIRAHTSRGGAEPYLRFARIRSGSLIGANSLIRHSFTCHRVSALFLLNHILAILFSKFILCISVLSLLFWLYAYLAEYWKLFHFQND</sequence>
<keyword evidence="4" id="KW-0547">Nucleotide-binding</keyword>
<reference evidence="13" key="2">
    <citation type="submission" date="2008-12" db="EMBL/GenBank/DDBJ databases">
        <title>Improved gene annotation of the rice (Oryza sativa) genomes.</title>
        <authorList>
            <person name="Wang J."/>
            <person name="Li R."/>
            <person name="Fan W."/>
            <person name="Huang Q."/>
            <person name="Zhang J."/>
            <person name="Zhou Y."/>
            <person name="Hu Y."/>
            <person name="Zi S."/>
            <person name="Li J."/>
            <person name="Ni P."/>
            <person name="Zheng H."/>
            <person name="Zhang Y."/>
            <person name="Zhao M."/>
            <person name="Hao Q."/>
            <person name="McDermott J."/>
            <person name="Samudrala R."/>
            <person name="Kristiansen K."/>
            <person name="Wong G.K.-S."/>
        </authorList>
    </citation>
    <scope>NUCLEOTIDE SEQUENCE</scope>
</reference>
<evidence type="ECO:0000259" key="12">
    <source>
        <dbReference type="Pfam" id="PF23598"/>
    </source>
</evidence>
<reference evidence="13" key="1">
    <citation type="journal article" date="2005" name="PLoS Biol.">
        <title>The genomes of Oryza sativa: a history of duplications.</title>
        <authorList>
            <person name="Yu J."/>
            <person name="Wang J."/>
            <person name="Lin W."/>
            <person name="Li S."/>
            <person name="Li H."/>
            <person name="Zhou J."/>
            <person name="Ni P."/>
            <person name="Dong W."/>
            <person name="Hu S."/>
            <person name="Zeng C."/>
            <person name="Zhang J."/>
            <person name="Zhang Y."/>
            <person name="Li R."/>
            <person name="Xu Z."/>
            <person name="Li S."/>
            <person name="Li X."/>
            <person name="Zheng H."/>
            <person name="Cong L."/>
            <person name="Lin L."/>
            <person name="Yin J."/>
            <person name="Geng J."/>
            <person name="Li G."/>
            <person name="Shi J."/>
            <person name="Liu J."/>
            <person name="Lv H."/>
            <person name="Li J."/>
            <person name="Wang J."/>
            <person name="Deng Y."/>
            <person name="Ran L."/>
            <person name="Shi X."/>
            <person name="Wang X."/>
            <person name="Wu Q."/>
            <person name="Li C."/>
            <person name="Ren X."/>
            <person name="Wang J."/>
            <person name="Wang X."/>
            <person name="Li D."/>
            <person name="Liu D."/>
            <person name="Zhang X."/>
            <person name="Ji Z."/>
            <person name="Zhao W."/>
            <person name="Sun Y."/>
            <person name="Zhang Z."/>
            <person name="Bao J."/>
            <person name="Han Y."/>
            <person name="Dong L."/>
            <person name="Ji J."/>
            <person name="Chen P."/>
            <person name="Wu S."/>
            <person name="Liu J."/>
            <person name="Xiao Y."/>
            <person name="Bu D."/>
            <person name="Tan J."/>
            <person name="Yang L."/>
            <person name="Ye C."/>
            <person name="Zhang J."/>
            <person name="Xu J."/>
            <person name="Zhou Y."/>
            <person name="Yu Y."/>
            <person name="Zhang B."/>
            <person name="Zhuang S."/>
            <person name="Wei H."/>
            <person name="Liu B."/>
            <person name="Lei M."/>
            <person name="Yu H."/>
            <person name="Li Y."/>
            <person name="Xu H."/>
            <person name="Wei S."/>
            <person name="He X."/>
            <person name="Fang L."/>
            <person name="Zhang Z."/>
            <person name="Zhang Y."/>
            <person name="Huang X."/>
            <person name="Su Z."/>
            <person name="Tong W."/>
            <person name="Li J."/>
            <person name="Tong Z."/>
            <person name="Li S."/>
            <person name="Ye J."/>
            <person name="Wang L."/>
            <person name="Fang L."/>
            <person name="Lei T."/>
            <person name="Chen C."/>
            <person name="Chen H."/>
            <person name="Xu Z."/>
            <person name="Li H."/>
            <person name="Huang H."/>
            <person name="Zhang F."/>
            <person name="Xu H."/>
            <person name="Li N."/>
            <person name="Zhao C."/>
            <person name="Li S."/>
            <person name="Dong L."/>
            <person name="Huang Y."/>
            <person name="Li L."/>
            <person name="Xi Y."/>
            <person name="Qi Q."/>
            <person name="Li W."/>
            <person name="Zhang B."/>
            <person name="Hu W."/>
            <person name="Zhang Y."/>
            <person name="Tian X."/>
            <person name="Jiao Y."/>
            <person name="Liang X."/>
            <person name="Jin J."/>
            <person name="Gao L."/>
            <person name="Zheng W."/>
            <person name="Hao B."/>
            <person name="Liu S."/>
            <person name="Wang W."/>
            <person name="Yuan L."/>
            <person name="Cao M."/>
            <person name="McDermott J."/>
            <person name="Samudrala R."/>
            <person name="Wang J."/>
            <person name="Wong G.K."/>
            <person name="Yang H."/>
        </authorList>
    </citation>
    <scope>NUCLEOTIDE SEQUENCE [LARGE SCALE GENOMIC DNA]</scope>
</reference>
<accession>B9FZK0</accession>
<name>B9FZK0_ORYSJ</name>
<dbReference type="InterPro" id="IPR044974">
    <property type="entry name" value="Disease_R_plants"/>
</dbReference>
<dbReference type="GO" id="GO:0009626">
    <property type="term" value="P:plant-type hypersensitive response"/>
    <property type="evidence" value="ECO:0007669"/>
    <property type="project" value="UniProtKB-ARBA"/>
</dbReference>
<feature type="domain" description="Disease resistance N-terminal" evidence="10">
    <location>
        <begin position="173"/>
        <end position="259"/>
    </location>
</feature>
<evidence type="ECO:0000313" key="13">
    <source>
        <dbReference type="EMBL" id="EEE68217.1"/>
    </source>
</evidence>
<dbReference type="SUPFAM" id="SSF52058">
    <property type="entry name" value="L domain-like"/>
    <property type="match status" value="1"/>
</dbReference>
<feature type="compositionally biased region" description="Low complexity" evidence="7">
    <location>
        <begin position="24"/>
        <end position="34"/>
    </location>
</feature>
<dbReference type="Pfam" id="PF23598">
    <property type="entry name" value="LRR_14"/>
    <property type="match status" value="1"/>
</dbReference>
<evidence type="ECO:0000256" key="3">
    <source>
        <dbReference type="ARBA" id="ARBA00022737"/>
    </source>
</evidence>
<keyword evidence="5" id="KW-0611">Plant defense</keyword>
<evidence type="ECO:0000256" key="4">
    <source>
        <dbReference type="ARBA" id="ARBA00022741"/>
    </source>
</evidence>
<dbReference type="Gene3D" id="1.10.10.10">
    <property type="entry name" value="Winged helix-like DNA-binding domain superfamily/Winged helix DNA-binding domain"/>
    <property type="match status" value="1"/>
</dbReference>
<protein>
    <submittedName>
        <fullName evidence="13">Uncharacterized protein</fullName>
    </submittedName>
</protein>
<dbReference type="Gene3D" id="1.10.8.430">
    <property type="entry name" value="Helical domain of apoptotic protease-activating factors"/>
    <property type="match status" value="1"/>
</dbReference>
<dbReference type="FunFam" id="1.10.10.10:FF:000322">
    <property type="entry name" value="Probable disease resistance protein At1g63360"/>
    <property type="match status" value="1"/>
</dbReference>
<keyword evidence="8" id="KW-1133">Transmembrane helix</keyword>
<dbReference type="Pfam" id="PF18052">
    <property type="entry name" value="Rx_N"/>
    <property type="match status" value="1"/>
</dbReference>
<dbReference type="HOGENOM" id="CLU_000837_25_1_1"/>
<dbReference type="InterPro" id="IPR038005">
    <property type="entry name" value="RX-like_CC"/>
</dbReference>
<dbReference type="GO" id="GO:0043531">
    <property type="term" value="F:ADP binding"/>
    <property type="evidence" value="ECO:0007669"/>
    <property type="project" value="InterPro"/>
</dbReference>
<dbReference type="InterPro" id="IPR055414">
    <property type="entry name" value="LRR_R13L4/SHOC2-like"/>
</dbReference>
<dbReference type="InterPro" id="IPR027417">
    <property type="entry name" value="P-loop_NTPase"/>
</dbReference>
<dbReference type="PANTHER" id="PTHR23155">
    <property type="entry name" value="DISEASE RESISTANCE PROTEIN RP"/>
    <property type="match status" value="1"/>
</dbReference>
<dbReference type="CDD" id="cd14798">
    <property type="entry name" value="RX-CC_like"/>
    <property type="match status" value="1"/>
</dbReference>
<keyword evidence="8" id="KW-0472">Membrane</keyword>
<dbReference type="PRINTS" id="PR00364">
    <property type="entry name" value="DISEASERSIST"/>
</dbReference>
<dbReference type="Gene3D" id="1.20.5.4130">
    <property type="match status" value="1"/>
</dbReference>
<dbReference type="Pfam" id="PF00931">
    <property type="entry name" value="NB-ARC"/>
    <property type="match status" value="1"/>
</dbReference>
<dbReference type="InterPro" id="IPR002182">
    <property type="entry name" value="NB-ARC"/>
</dbReference>
<dbReference type="GO" id="GO:0002758">
    <property type="term" value="P:innate immune response-activating signaling pathway"/>
    <property type="evidence" value="ECO:0007669"/>
    <property type="project" value="UniProtKB-ARBA"/>
</dbReference>
<gene>
    <name evidence="13" type="ORF">OsJ_26389</name>
</gene>
<evidence type="ECO:0000256" key="1">
    <source>
        <dbReference type="ARBA" id="ARBA00008894"/>
    </source>
</evidence>
<evidence type="ECO:0000259" key="9">
    <source>
        <dbReference type="Pfam" id="PF00931"/>
    </source>
</evidence>
<feature type="region of interest" description="Disordered" evidence="7">
    <location>
        <begin position="1"/>
        <end position="75"/>
    </location>
</feature>
<evidence type="ECO:0000256" key="7">
    <source>
        <dbReference type="SAM" id="MobiDB-lite"/>
    </source>
</evidence>
<dbReference type="AlphaFoldDB" id="B9FZK0"/>
<keyword evidence="6" id="KW-0175">Coiled coil</keyword>
<feature type="transmembrane region" description="Helical" evidence="8">
    <location>
        <begin position="1118"/>
        <end position="1143"/>
    </location>
</feature>
<feature type="domain" description="Disease resistance protein winged helix" evidence="11">
    <location>
        <begin position="590"/>
        <end position="660"/>
    </location>
</feature>
<evidence type="ECO:0000256" key="6">
    <source>
        <dbReference type="ARBA" id="ARBA00023054"/>
    </source>
</evidence>
<dbReference type="InterPro" id="IPR036388">
    <property type="entry name" value="WH-like_DNA-bd_sf"/>
</dbReference>
<dbReference type="GO" id="GO:0042742">
    <property type="term" value="P:defense response to bacterium"/>
    <property type="evidence" value="ECO:0007669"/>
    <property type="project" value="UniProtKB-ARBA"/>
</dbReference>
<evidence type="ECO:0000259" key="10">
    <source>
        <dbReference type="Pfam" id="PF18052"/>
    </source>
</evidence>
<dbReference type="Gene3D" id="3.80.10.10">
    <property type="entry name" value="Ribonuclease Inhibitor"/>
    <property type="match status" value="1"/>
</dbReference>
<comment type="similarity">
    <text evidence="1">Belongs to the disease resistance NB-LRR family.</text>
</comment>
<dbReference type="InterPro" id="IPR041118">
    <property type="entry name" value="Rx_N"/>
</dbReference>